<dbReference type="AlphaFoldDB" id="A0A9P7R3E2"/>
<reference evidence="1" key="1">
    <citation type="submission" date="2021-05" db="EMBL/GenBank/DDBJ databases">
        <title>Comparative genomics of three Colletotrichum scovillei strains and genetic complementation revealed genes involved fungal growth and virulence on chili pepper.</title>
        <authorList>
            <person name="Hsieh D.-K."/>
            <person name="Chuang S.-C."/>
            <person name="Chen C.-Y."/>
            <person name="Chao Y.-T."/>
            <person name="Lu M.-Y.J."/>
            <person name="Lee M.-H."/>
            <person name="Shih M.-C."/>
        </authorList>
    </citation>
    <scope>NUCLEOTIDE SEQUENCE</scope>
    <source>
        <strain evidence="1">Coll-153</strain>
    </source>
</reference>
<organism evidence="1 2">
    <name type="scientific">Colletotrichum scovillei</name>
    <dbReference type="NCBI Taxonomy" id="1209932"/>
    <lineage>
        <taxon>Eukaryota</taxon>
        <taxon>Fungi</taxon>
        <taxon>Dikarya</taxon>
        <taxon>Ascomycota</taxon>
        <taxon>Pezizomycotina</taxon>
        <taxon>Sordariomycetes</taxon>
        <taxon>Hypocreomycetidae</taxon>
        <taxon>Glomerellales</taxon>
        <taxon>Glomerellaceae</taxon>
        <taxon>Colletotrichum</taxon>
        <taxon>Colletotrichum acutatum species complex</taxon>
    </lineage>
</organism>
<accession>A0A9P7R3E2</accession>
<evidence type="ECO:0000313" key="2">
    <source>
        <dbReference type="Proteomes" id="UP000699042"/>
    </source>
</evidence>
<evidence type="ECO:0000313" key="1">
    <source>
        <dbReference type="EMBL" id="KAG7048027.1"/>
    </source>
</evidence>
<gene>
    <name evidence="1" type="ORF">JMJ77_011365</name>
</gene>
<protein>
    <submittedName>
        <fullName evidence="1">Uncharacterized protein</fullName>
    </submittedName>
</protein>
<proteinExistence type="predicted"/>
<sequence>MVPTISRFGHHSTPRILRCASLITLPTPFLFWRTLQAAGTCRSSTRDPRWTPNIALLRSHWAPPALTVRPVTQDDGFGTYTHIPVRRIIAD</sequence>
<dbReference type="Proteomes" id="UP000699042">
    <property type="component" value="Unassembled WGS sequence"/>
</dbReference>
<name>A0A9P7R3E2_9PEZI</name>
<keyword evidence="2" id="KW-1185">Reference proteome</keyword>
<dbReference type="EMBL" id="JAESDN010000007">
    <property type="protein sequence ID" value="KAG7048027.1"/>
    <property type="molecule type" value="Genomic_DNA"/>
</dbReference>
<comment type="caution">
    <text evidence="1">The sequence shown here is derived from an EMBL/GenBank/DDBJ whole genome shotgun (WGS) entry which is preliminary data.</text>
</comment>